<feature type="signal peptide" evidence="5">
    <location>
        <begin position="1"/>
        <end position="26"/>
    </location>
</feature>
<comment type="similarity">
    <text evidence="1">Belongs to the bacterial solute-binding protein ModA family.</text>
</comment>
<dbReference type="GO" id="GO:0046872">
    <property type="term" value="F:metal ion binding"/>
    <property type="evidence" value="ECO:0007669"/>
    <property type="project" value="UniProtKB-KW"/>
</dbReference>
<dbReference type="CDD" id="cd13539">
    <property type="entry name" value="PBP2_AvModA"/>
    <property type="match status" value="1"/>
</dbReference>
<dbReference type="PANTHER" id="PTHR30632">
    <property type="entry name" value="MOLYBDATE-BINDING PERIPLASMIC PROTEIN"/>
    <property type="match status" value="1"/>
</dbReference>
<dbReference type="InterPro" id="IPR005950">
    <property type="entry name" value="ModA"/>
</dbReference>
<dbReference type="EMBL" id="JAUSUL010000001">
    <property type="protein sequence ID" value="MDQ0313683.1"/>
    <property type="molecule type" value="Genomic_DNA"/>
</dbReference>
<dbReference type="InterPro" id="IPR044084">
    <property type="entry name" value="AvModA-like_subst-bd"/>
</dbReference>
<evidence type="ECO:0000256" key="5">
    <source>
        <dbReference type="SAM" id="SignalP"/>
    </source>
</evidence>
<feature type="chain" id="PRO_5042169008" evidence="5">
    <location>
        <begin position="27"/>
        <end position="253"/>
    </location>
</feature>
<dbReference type="NCBIfam" id="TIGR01256">
    <property type="entry name" value="modA"/>
    <property type="match status" value="1"/>
</dbReference>
<dbReference type="SUPFAM" id="SSF53850">
    <property type="entry name" value="Periplasmic binding protein-like II"/>
    <property type="match status" value="1"/>
</dbReference>
<reference evidence="6" key="1">
    <citation type="submission" date="2023-07" db="EMBL/GenBank/DDBJ databases">
        <title>Genomic Encyclopedia of Type Strains, Phase IV (KMG-IV): sequencing the most valuable type-strain genomes for metagenomic binning, comparative biology and taxonomic classification.</title>
        <authorList>
            <person name="Goeker M."/>
        </authorList>
    </citation>
    <scope>NUCLEOTIDE SEQUENCE</scope>
    <source>
        <strain evidence="6">DSM 21202</strain>
    </source>
</reference>
<keyword evidence="4" id="KW-0500">Molybdenum</keyword>
<keyword evidence="7" id="KW-1185">Reference proteome</keyword>
<feature type="binding site" evidence="4">
    <location>
        <position position="171"/>
    </location>
    <ligand>
        <name>molybdate</name>
        <dbReference type="ChEBI" id="CHEBI:36264"/>
    </ligand>
</feature>
<evidence type="ECO:0000313" key="7">
    <source>
        <dbReference type="Proteomes" id="UP001229244"/>
    </source>
</evidence>
<dbReference type="InterPro" id="IPR050682">
    <property type="entry name" value="ModA/WtpA"/>
</dbReference>
<proteinExistence type="inferred from homology"/>
<evidence type="ECO:0000313" key="6">
    <source>
        <dbReference type="EMBL" id="MDQ0313683.1"/>
    </source>
</evidence>
<dbReference type="Proteomes" id="UP001229244">
    <property type="component" value="Unassembled WGS sequence"/>
</dbReference>
<dbReference type="PIRSF" id="PIRSF004846">
    <property type="entry name" value="ModA"/>
    <property type="match status" value="1"/>
</dbReference>
<dbReference type="Gene3D" id="3.40.190.10">
    <property type="entry name" value="Periplasmic binding protein-like II"/>
    <property type="match status" value="2"/>
</dbReference>
<dbReference type="Pfam" id="PF13531">
    <property type="entry name" value="SBP_bac_11"/>
    <property type="match status" value="1"/>
</dbReference>
<evidence type="ECO:0000256" key="1">
    <source>
        <dbReference type="ARBA" id="ARBA00009175"/>
    </source>
</evidence>
<dbReference type="PANTHER" id="PTHR30632:SF14">
    <property type="entry name" value="TUNGSTATE_MOLYBDATE_CHROMATE-BINDING PROTEIN MODA"/>
    <property type="match status" value="1"/>
</dbReference>
<organism evidence="6 7">
    <name type="scientific">Amorphus orientalis</name>
    <dbReference type="NCBI Taxonomy" id="649198"/>
    <lineage>
        <taxon>Bacteria</taxon>
        <taxon>Pseudomonadati</taxon>
        <taxon>Pseudomonadota</taxon>
        <taxon>Alphaproteobacteria</taxon>
        <taxon>Hyphomicrobiales</taxon>
        <taxon>Amorphaceae</taxon>
        <taxon>Amorphus</taxon>
    </lineage>
</organism>
<sequence length="253" mass="25975">MTSDGWFVRLALALVACAAIGAPARAAGEVRVAVAANFTAPAKEIAEAFERESGGPVILSFGSTGQLFTQIAHGAPYDVFLAADSVRPEKAVADGLAVAGSRFTYATGTLVLYSTDPGLVTGPETLSAGTFQKLAIANPETAPYGAAAVQVLEALGVYGEIAPRLVRGGSIAQTYQFVATSAAELGFVALSQVIDVTDGSRWQVPASLHDPIAQDAVLLSEGEASPAAAAFLTFLKGPQARAVIERYGYGLVD</sequence>
<dbReference type="RefSeq" id="WP_306883483.1">
    <property type="nucleotide sequence ID" value="NZ_JAUSUL010000001.1"/>
</dbReference>
<feature type="binding site" evidence="4">
    <location>
        <position position="64"/>
    </location>
    <ligand>
        <name>molybdate</name>
        <dbReference type="ChEBI" id="CHEBI:36264"/>
    </ligand>
</feature>
<protein>
    <submittedName>
        <fullName evidence="6">Molybdate transport system substrate-binding protein</fullName>
    </submittedName>
</protein>
<dbReference type="GO" id="GO:0030973">
    <property type="term" value="F:molybdate ion binding"/>
    <property type="evidence" value="ECO:0007669"/>
    <property type="project" value="InterPro"/>
</dbReference>
<dbReference type="GO" id="GO:0015689">
    <property type="term" value="P:molybdate ion transport"/>
    <property type="evidence" value="ECO:0007669"/>
    <property type="project" value="InterPro"/>
</dbReference>
<dbReference type="AlphaFoldDB" id="A0AAE3VKM6"/>
<name>A0AAE3VKM6_9HYPH</name>
<gene>
    <name evidence="6" type="ORF">J2S73_000120</name>
</gene>
<evidence type="ECO:0000256" key="3">
    <source>
        <dbReference type="ARBA" id="ARBA00022729"/>
    </source>
</evidence>
<accession>A0AAE3VKM6</accession>
<comment type="caution">
    <text evidence="6">The sequence shown here is derived from an EMBL/GenBank/DDBJ whole genome shotgun (WGS) entry which is preliminary data.</text>
</comment>
<keyword evidence="2 4" id="KW-0479">Metal-binding</keyword>
<keyword evidence="3 5" id="KW-0732">Signal</keyword>
<evidence type="ECO:0000256" key="2">
    <source>
        <dbReference type="ARBA" id="ARBA00022723"/>
    </source>
</evidence>
<evidence type="ECO:0000256" key="4">
    <source>
        <dbReference type="PIRSR" id="PIRSR004846-1"/>
    </source>
</evidence>